<protein>
    <submittedName>
        <fullName evidence="2">Uncharacterized protein</fullName>
    </submittedName>
</protein>
<gene>
    <name evidence="2" type="ORF">PMIN01_00388</name>
</gene>
<dbReference type="EMBL" id="WJXW01000001">
    <property type="protein sequence ID" value="KAF9740849.1"/>
    <property type="molecule type" value="Genomic_DNA"/>
</dbReference>
<keyword evidence="3" id="KW-1185">Reference proteome</keyword>
<dbReference type="AlphaFoldDB" id="A0A9P6GSP5"/>
<proteinExistence type="predicted"/>
<feature type="region of interest" description="Disordered" evidence="1">
    <location>
        <begin position="105"/>
        <end position="145"/>
    </location>
</feature>
<evidence type="ECO:0000256" key="1">
    <source>
        <dbReference type="SAM" id="MobiDB-lite"/>
    </source>
</evidence>
<reference evidence="2" key="1">
    <citation type="journal article" date="2020" name="Mol. Plant Microbe Interact.">
        <title>Genome Sequence of the Biocontrol Agent Coniothyrium minitans strain Conio (IMI 134523).</title>
        <authorList>
            <person name="Patel D."/>
            <person name="Shittu T.A."/>
            <person name="Baroncelli R."/>
            <person name="Muthumeenakshi S."/>
            <person name="Osborne T.H."/>
            <person name="Janganan T.K."/>
            <person name="Sreenivasaprasad S."/>
        </authorList>
    </citation>
    <scope>NUCLEOTIDE SEQUENCE</scope>
    <source>
        <strain evidence="2">Conio</strain>
    </source>
</reference>
<dbReference type="Proteomes" id="UP000756921">
    <property type="component" value="Unassembled WGS sequence"/>
</dbReference>
<accession>A0A9P6GSP5</accession>
<name>A0A9P6GSP5_9PLEO</name>
<dbReference type="OrthoDB" id="3520229at2759"/>
<feature type="compositionally biased region" description="Polar residues" evidence="1">
    <location>
        <begin position="105"/>
        <end position="121"/>
    </location>
</feature>
<feature type="compositionally biased region" description="Low complexity" evidence="1">
    <location>
        <begin position="126"/>
        <end position="145"/>
    </location>
</feature>
<organism evidence="2 3">
    <name type="scientific">Paraphaeosphaeria minitans</name>
    <dbReference type="NCBI Taxonomy" id="565426"/>
    <lineage>
        <taxon>Eukaryota</taxon>
        <taxon>Fungi</taxon>
        <taxon>Dikarya</taxon>
        <taxon>Ascomycota</taxon>
        <taxon>Pezizomycotina</taxon>
        <taxon>Dothideomycetes</taxon>
        <taxon>Pleosporomycetidae</taxon>
        <taxon>Pleosporales</taxon>
        <taxon>Massarineae</taxon>
        <taxon>Didymosphaeriaceae</taxon>
        <taxon>Paraphaeosphaeria</taxon>
    </lineage>
</organism>
<evidence type="ECO:0000313" key="2">
    <source>
        <dbReference type="EMBL" id="KAF9740849.1"/>
    </source>
</evidence>
<evidence type="ECO:0000313" key="3">
    <source>
        <dbReference type="Proteomes" id="UP000756921"/>
    </source>
</evidence>
<sequence length="173" mass="16876">MSSVVSSAISSTAASAAAPSNSACAQTSFTEFPTKDAACAVGGTSGVPDNYEDILKGCCKSAPVETWGSDCALWCLAADQSIADLQKCWQDGGVKAGSIQCNQPNNATATGEVSGTSSSGNGAKETGSQTSGGASSSTSSPGAAPVVVPQHMSKAGLGMLAMVLGSAVFGALL</sequence>
<comment type="caution">
    <text evidence="2">The sequence shown here is derived from an EMBL/GenBank/DDBJ whole genome shotgun (WGS) entry which is preliminary data.</text>
</comment>